<reference evidence="1" key="1">
    <citation type="journal article" date="2012" name="Science">
        <title>Fermentation, hydrogen, and sulfur metabolism in multiple uncultivated bacterial phyla.</title>
        <authorList>
            <person name="Wrighton K.C."/>
            <person name="Thomas B.C."/>
            <person name="Sharon I."/>
            <person name="Miller C.S."/>
            <person name="Castelle C.J."/>
            <person name="VerBerkmoes N.C."/>
            <person name="Wilkins M.J."/>
            <person name="Hettich R.L."/>
            <person name="Lipton M.S."/>
            <person name="Williams K.H."/>
            <person name="Long P.E."/>
            <person name="Banfield J.F."/>
        </authorList>
    </citation>
    <scope>NUCLEOTIDE SEQUENCE [LARGE SCALE GENOMIC DNA]</scope>
</reference>
<comment type="caution">
    <text evidence="1">The sequence shown here is derived from an EMBL/GenBank/DDBJ whole genome shotgun (WGS) entry which is preliminary data.</text>
</comment>
<evidence type="ECO:0000313" key="1">
    <source>
        <dbReference type="EMBL" id="EKE26381.1"/>
    </source>
</evidence>
<accession>K2F5M3</accession>
<dbReference type="EMBL" id="AMFJ01000824">
    <property type="protein sequence ID" value="EKE26381.1"/>
    <property type="molecule type" value="Genomic_DNA"/>
</dbReference>
<dbReference type="AlphaFoldDB" id="K2F5M3"/>
<sequence>MWIFDMFDKNACSINWRNNWLESWSWIEFKEKKKDLWDKLILVDMIWHPMDWSVPISDKLFSWIYPDWTIFALYCHSWWSSWYLQMQLAPKLPQFVFINIKWGILNLN</sequence>
<name>K2F5M3_9BACT</name>
<protein>
    <submittedName>
        <fullName evidence="1">Uncharacterized protein</fullName>
    </submittedName>
</protein>
<organism evidence="1">
    <name type="scientific">uncultured bacterium</name>
    <name type="common">gcode 4</name>
    <dbReference type="NCBI Taxonomy" id="1234023"/>
    <lineage>
        <taxon>Bacteria</taxon>
        <taxon>environmental samples</taxon>
    </lineage>
</organism>
<proteinExistence type="predicted"/>
<gene>
    <name evidence="1" type="ORF">ACD_4C00308G0009</name>
</gene>